<dbReference type="Pfam" id="PF15387">
    <property type="entry name" value="DUF4611"/>
    <property type="match status" value="1"/>
</dbReference>
<dbReference type="InterPro" id="IPR027893">
    <property type="entry name" value="GON7_meta"/>
</dbReference>
<dbReference type="KEGG" id="vvp:112907321"/>
<proteinExistence type="predicted"/>
<gene>
    <name evidence="3" type="primary">GON7</name>
</gene>
<dbReference type="AlphaFoldDB" id="A0A3Q7QVX0"/>
<evidence type="ECO:0000313" key="2">
    <source>
        <dbReference type="Proteomes" id="UP001652641"/>
    </source>
</evidence>
<dbReference type="PANTHER" id="PTHR37363">
    <property type="entry name" value="EKC/KEOPS COMPLEX SUBUNIT GON7"/>
    <property type="match status" value="1"/>
</dbReference>
<dbReference type="CTD" id="84520"/>
<feature type="compositionally biased region" description="Acidic residues" evidence="1">
    <location>
        <begin position="63"/>
        <end position="80"/>
    </location>
</feature>
<dbReference type="GO" id="GO:0000408">
    <property type="term" value="C:EKC/KEOPS complex"/>
    <property type="evidence" value="ECO:0007669"/>
    <property type="project" value="InterPro"/>
</dbReference>
<dbReference type="Proteomes" id="UP001652641">
    <property type="component" value="Unplaced"/>
</dbReference>
<accession>A0A3Q7QVX0</accession>
<dbReference type="RefSeq" id="XP_025838319.1">
    <property type="nucleotide sequence ID" value="XM_025982534.2"/>
</dbReference>
<reference key="1">
    <citation type="submission" date="2019-01" db="UniProtKB">
        <authorList>
            <consortium name="RefSeq"/>
        </authorList>
    </citation>
    <scope>IDENTIFICATION</scope>
</reference>
<feature type="region of interest" description="Disordered" evidence="1">
    <location>
        <begin position="54"/>
        <end position="99"/>
    </location>
</feature>
<evidence type="ECO:0000256" key="1">
    <source>
        <dbReference type="SAM" id="MobiDB-lite"/>
    </source>
</evidence>
<dbReference type="GeneID" id="112907321"/>
<evidence type="ECO:0000313" key="3">
    <source>
        <dbReference type="RefSeq" id="XP_025838319.1"/>
    </source>
</evidence>
<protein>
    <submittedName>
        <fullName evidence="3">EKC/KEOPS complex subunit GON7 isoform X1</fullName>
    </submittedName>
</protein>
<dbReference type="PANTHER" id="PTHR37363:SF1">
    <property type="entry name" value="EKC_KEOPS COMPLEX SUBUNIT GON7"/>
    <property type="match status" value="1"/>
</dbReference>
<name>A0A3Q7QVX0_VULVU</name>
<keyword evidence="2" id="KW-1185">Reference proteome</keyword>
<organism evidence="2 3">
    <name type="scientific">Vulpes vulpes</name>
    <name type="common">Red fox</name>
    <dbReference type="NCBI Taxonomy" id="9627"/>
    <lineage>
        <taxon>Eukaryota</taxon>
        <taxon>Metazoa</taxon>
        <taxon>Chordata</taxon>
        <taxon>Craniata</taxon>
        <taxon>Vertebrata</taxon>
        <taxon>Euteleostomi</taxon>
        <taxon>Mammalia</taxon>
        <taxon>Eutheria</taxon>
        <taxon>Laurasiatheria</taxon>
        <taxon>Carnivora</taxon>
        <taxon>Caniformia</taxon>
        <taxon>Canidae</taxon>
        <taxon>Vulpes</taxon>
    </lineage>
</organism>
<dbReference type="STRING" id="9627.ENSVVUP00000024999"/>
<sequence length="99" mass="10724">MELLGEYVGLDGQQRLLRVPCEAPADADPFQGLLSGVAQMRELVAELFDPLVQQEAQDREAAAAEEADGDDEDDAEDENNIDNRTNSDGPSAKRPKPPS</sequence>
<reference evidence="3" key="2">
    <citation type="submission" date="2025-08" db="UniProtKB">
        <authorList>
            <consortium name="RefSeq"/>
        </authorList>
    </citation>
    <scope>IDENTIFICATION</scope>
    <source>
        <tissue evidence="3">Cell line</tissue>
    </source>
</reference>